<feature type="compositionally biased region" description="Basic residues" evidence="6">
    <location>
        <begin position="12"/>
        <end position="23"/>
    </location>
</feature>
<dbReference type="AlphaFoldDB" id="A0A1X9LJ22"/>
<dbReference type="CDD" id="cd06530">
    <property type="entry name" value="S26_SPase_I"/>
    <property type="match status" value="1"/>
</dbReference>
<evidence type="ECO:0000256" key="5">
    <source>
        <dbReference type="NCBIfam" id="TIGR02228"/>
    </source>
</evidence>
<evidence type="ECO:0000313" key="10">
    <source>
        <dbReference type="Proteomes" id="UP000192775"/>
    </source>
</evidence>
<dbReference type="InterPro" id="IPR019533">
    <property type="entry name" value="Peptidase_S26"/>
</dbReference>
<comment type="subcellular location">
    <subcellularLocation>
        <location evidence="1">Membrane</location>
    </subcellularLocation>
</comment>
<dbReference type="InterPro" id="IPR036286">
    <property type="entry name" value="LexA/Signal_pep-like_sf"/>
</dbReference>
<feature type="region of interest" description="Disordered" evidence="6">
    <location>
        <begin position="1"/>
        <end position="31"/>
    </location>
</feature>
<dbReference type="Pfam" id="PF10502">
    <property type="entry name" value="Peptidase_S26"/>
    <property type="match status" value="1"/>
</dbReference>
<evidence type="ECO:0000256" key="2">
    <source>
        <dbReference type="ARBA" id="ARBA00022692"/>
    </source>
</evidence>
<dbReference type="STRING" id="1619308.B5808_08220"/>
<dbReference type="Proteomes" id="UP000192775">
    <property type="component" value="Chromosome"/>
</dbReference>
<evidence type="ECO:0000256" key="4">
    <source>
        <dbReference type="ARBA" id="ARBA00023136"/>
    </source>
</evidence>
<name>A0A1X9LJ22_9MICO</name>
<dbReference type="RefSeq" id="WP_085019334.1">
    <property type="nucleotide sequence ID" value="NZ_BMHD01000001.1"/>
</dbReference>
<evidence type="ECO:0000256" key="3">
    <source>
        <dbReference type="ARBA" id="ARBA00022989"/>
    </source>
</evidence>
<evidence type="ECO:0000256" key="1">
    <source>
        <dbReference type="ARBA" id="ARBA00004370"/>
    </source>
</evidence>
<keyword evidence="4 7" id="KW-0472">Membrane</keyword>
<dbReference type="KEGG" id="cphy:B5808_08220"/>
<reference evidence="9 10" key="1">
    <citation type="submission" date="2017-04" db="EMBL/GenBank/DDBJ databases">
        <authorList>
            <person name="Afonso C.L."/>
            <person name="Miller P.J."/>
            <person name="Scott M.A."/>
            <person name="Spackman E."/>
            <person name="Goraichik I."/>
            <person name="Dimitrov K.M."/>
            <person name="Suarez D.L."/>
            <person name="Swayne D.E."/>
        </authorList>
    </citation>
    <scope>NUCLEOTIDE SEQUENCE [LARGE SCALE GENOMIC DNA]</scope>
    <source>
        <strain evidence="10">XA(T)</strain>
    </source>
</reference>
<dbReference type="GO" id="GO:0004252">
    <property type="term" value="F:serine-type endopeptidase activity"/>
    <property type="evidence" value="ECO:0007669"/>
    <property type="project" value="UniProtKB-UniRule"/>
</dbReference>
<dbReference type="EC" id="3.4.21.89" evidence="5"/>
<dbReference type="EMBL" id="CP020715">
    <property type="protein sequence ID" value="ARJ05196.1"/>
    <property type="molecule type" value="Genomic_DNA"/>
</dbReference>
<keyword evidence="2 7" id="KW-0812">Transmembrane</keyword>
<feature type="transmembrane region" description="Helical" evidence="7">
    <location>
        <begin position="169"/>
        <end position="187"/>
    </location>
</feature>
<dbReference type="GO" id="GO:0009003">
    <property type="term" value="F:signal peptidase activity"/>
    <property type="evidence" value="ECO:0007669"/>
    <property type="project" value="UniProtKB-EC"/>
</dbReference>
<gene>
    <name evidence="9" type="ORF">B5808_08220</name>
</gene>
<feature type="domain" description="Peptidase S26" evidence="8">
    <location>
        <begin position="48"/>
        <end position="114"/>
    </location>
</feature>
<evidence type="ECO:0000313" key="9">
    <source>
        <dbReference type="EMBL" id="ARJ05196.1"/>
    </source>
</evidence>
<evidence type="ECO:0000259" key="8">
    <source>
        <dbReference type="Pfam" id="PF10502"/>
    </source>
</evidence>
<accession>A0A1X9LJ22</accession>
<organism evidence="9 10">
    <name type="scientific">Cnuibacter physcomitrellae</name>
    <dbReference type="NCBI Taxonomy" id="1619308"/>
    <lineage>
        <taxon>Bacteria</taxon>
        <taxon>Bacillati</taxon>
        <taxon>Actinomycetota</taxon>
        <taxon>Actinomycetes</taxon>
        <taxon>Micrococcales</taxon>
        <taxon>Microbacteriaceae</taxon>
        <taxon>Cnuibacter</taxon>
    </lineage>
</organism>
<dbReference type="GO" id="GO:0006465">
    <property type="term" value="P:signal peptide processing"/>
    <property type="evidence" value="ECO:0007669"/>
    <property type="project" value="UniProtKB-UniRule"/>
</dbReference>
<dbReference type="SUPFAM" id="SSF51306">
    <property type="entry name" value="LexA/Signal peptidase"/>
    <property type="match status" value="1"/>
</dbReference>
<dbReference type="GO" id="GO:0016020">
    <property type="term" value="C:membrane"/>
    <property type="evidence" value="ECO:0007669"/>
    <property type="project" value="UniProtKB-SubCell"/>
</dbReference>
<dbReference type="NCBIfam" id="TIGR02228">
    <property type="entry name" value="sigpep_I_arch"/>
    <property type="match status" value="1"/>
</dbReference>
<protein>
    <recommendedName>
        <fullName evidence="5">Signal peptidase I</fullName>
        <ecNumber evidence="5">3.4.21.89</ecNumber>
    </recommendedName>
</protein>
<evidence type="ECO:0000256" key="7">
    <source>
        <dbReference type="SAM" id="Phobius"/>
    </source>
</evidence>
<proteinExistence type="predicted"/>
<evidence type="ECO:0000256" key="6">
    <source>
        <dbReference type="SAM" id="MobiDB-lite"/>
    </source>
</evidence>
<dbReference type="InterPro" id="IPR001733">
    <property type="entry name" value="Peptidase_S26B"/>
</dbReference>
<sequence length="195" mass="20181">MHSITTAAPRRGPVHHARTRGASHRAAPEARTGTAKDAVLTVLGLIGIVSVLWLVAAGAFHLSVIVFVTGSMTPTLPTGSAAIVQQVEASELRIGDVVTVPKPDSGIPVTHRIVDMAVVEGSPDERALTLKGDANDIVDPVTYTVTGAQRVIAGAPGLGWLVIGAKTPVAMVAITLAVALAIAWALWPSRQRTDS</sequence>
<keyword evidence="10" id="KW-1185">Reference proteome</keyword>
<feature type="transmembrane region" description="Helical" evidence="7">
    <location>
        <begin position="38"/>
        <end position="68"/>
    </location>
</feature>
<keyword evidence="3 7" id="KW-1133">Transmembrane helix</keyword>